<comment type="caution">
    <text evidence="1">The sequence shown here is derived from an EMBL/GenBank/DDBJ whole genome shotgun (WGS) entry which is preliminary data.</text>
</comment>
<dbReference type="EMBL" id="CM023485">
    <property type="protein sequence ID" value="KAH6929805.1"/>
    <property type="molecule type" value="Genomic_DNA"/>
</dbReference>
<organism evidence="1 2">
    <name type="scientific">Hyalomma asiaticum</name>
    <name type="common">Tick</name>
    <dbReference type="NCBI Taxonomy" id="266040"/>
    <lineage>
        <taxon>Eukaryota</taxon>
        <taxon>Metazoa</taxon>
        <taxon>Ecdysozoa</taxon>
        <taxon>Arthropoda</taxon>
        <taxon>Chelicerata</taxon>
        <taxon>Arachnida</taxon>
        <taxon>Acari</taxon>
        <taxon>Parasitiformes</taxon>
        <taxon>Ixodida</taxon>
        <taxon>Ixodoidea</taxon>
        <taxon>Ixodidae</taxon>
        <taxon>Hyalomminae</taxon>
        <taxon>Hyalomma</taxon>
    </lineage>
</organism>
<gene>
    <name evidence="1" type="ORF">HPB50_005892</name>
</gene>
<reference evidence="1" key="1">
    <citation type="submission" date="2020-05" db="EMBL/GenBank/DDBJ databases">
        <title>Large-scale comparative analyses of tick genomes elucidate their genetic diversity and vector capacities.</title>
        <authorList>
            <person name="Jia N."/>
            <person name="Wang J."/>
            <person name="Shi W."/>
            <person name="Du L."/>
            <person name="Sun Y."/>
            <person name="Zhan W."/>
            <person name="Jiang J."/>
            <person name="Wang Q."/>
            <person name="Zhang B."/>
            <person name="Ji P."/>
            <person name="Sakyi L.B."/>
            <person name="Cui X."/>
            <person name="Yuan T."/>
            <person name="Jiang B."/>
            <person name="Yang W."/>
            <person name="Lam T.T.-Y."/>
            <person name="Chang Q."/>
            <person name="Ding S."/>
            <person name="Wang X."/>
            <person name="Zhu J."/>
            <person name="Ruan X."/>
            <person name="Zhao L."/>
            <person name="Wei J."/>
            <person name="Que T."/>
            <person name="Du C."/>
            <person name="Cheng J."/>
            <person name="Dai P."/>
            <person name="Han X."/>
            <person name="Huang E."/>
            <person name="Gao Y."/>
            <person name="Liu J."/>
            <person name="Shao H."/>
            <person name="Ye R."/>
            <person name="Li L."/>
            <person name="Wei W."/>
            <person name="Wang X."/>
            <person name="Wang C."/>
            <person name="Yang T."/>
            <person name="Huo Q."/>
            <person name="Li W."/>
            <person name="Guo W."/>
            <person name="Chen H."/>
            <person name="Zhou L."/>
            <person name="Ni X."/>
            <person name="Tian J."/>
            <person name="Zhou Y."/>
            <person name="Sheng Y."/>
            <person name="Liu T."/>
            <person name="Pan Y."/>
            <person name="Xia L."/>
            <person name="Li J."/>
            <person name="Zhao F."/>
            <person name="Cao W."/>
        </authorList>
    </citation>
    <scope>NUCLEOTIDE SEQUENCE</scope>
    <source>
        <strain evidence="1">Hyas-2018</strain>
    </source>
</reference>
<name>A0ACB7S5A7_HYAAI</name>
<evidence type="ECO:0000313" key="2">
    <source>
        <dbReference type="Proteomes" id="UP000821845"/>
    </source>
</evidence>
<dbReference type="Proteomes" id="UP000821845">
    <property type="component" value="Chromosome 5"/>
</dbReference>
<evidence type="ECO:0000313" key="1">
    <source>
        <dbReference type="EMBL" id="KAH6929805.1"/>
    </source>
</evidence>
<proteinExistence type="predicted"/>
<protein>
    <submittedName>
        <fullName evidence="1">Uncharacterized protein</fullName>
    </submittedName>
</protein>
<sequence length="170" mass="18459">MAAARHTGVRRRQHNTHEGRRHRRKTPAAHGSQDTRLAHTHAAPSRQGPRRRETAVGGATAERAATDRSGPARGNGLRRWRTSLAGRSGHLTGALPPRPQERDTRSSPPTAFSLSIRSPYNVPFPTDAPSKTPGPSPSPRVGPLNSGFASLSPPLFARLSPPHLFRPRRP</sequence>
<keyword evidence="2" id="KW-1185">Reference proteome</keyword>
<accession>A0ACB7S5A7</accession>